<reference evidence="1" key="2">
    <citation type="submission" date="2015-06" db="UniProtKB">
        <authorList>
            <consortium name="EnsemblPlants"/>
        </authorList>
    </citation>
    <scope>IDENTIFICATION</scope>
</reference>
<dbReference type="EnsemblPlants" id="Bo23215s010.1">
    <property type="protein sequence ID" value="Bo23215s010.1"/>
    <property type="gene ID" value="Bo23215s010"/>
</dbReference>
<reference evidence="1" key="1">
    <citation type="journal article" date="2014" name="Genome Biol.">
        <title>Transcriptome and methylome profiling reveals relics of genome dominance in the mesopolyploid Brassica oleracea.</title>
        <authorList>
            <person name="Parkin I.A."/>
            <person name="Koh C."/>
            <person name="Tang H."/>
            <person name="Robinson S.J."/>
            <person name="Kagale S."/>
            <person name="Clarke W.E."/>
            <person name="Town C.D."/>
            <person name="Nixon J."/>
            <person name="Krishnakumar V."/>
            <person name="Bidwell S.L."/>
            <person name="Denoeud F."/>
            <person name="Belcram H."/>
            <person name="Links M.G."/>
            <person name="Just J."/>
            <person name="Clarke C."/>
            <person name="Bender T."/>
            <person name="Huebert T."/>
            <person name="Mason A.S."/>
            <person name="Pires J.C."/>
            <person name="Barker G."/>
            <person name="Moore J."/>
            <person name="Walley P.G."/>
            <person name="Manoli S."/>
            <person name="Batley J."/>
            <person name="Edwards D."/>
            <person name="Nelson M.N."/>
            <person name="Wang X."/>
            <person name="Paterson A.H."/>
            <person name="King G."/>
            <person name="Bancroft I."/>
            <person name="Chalhoub B."/>
            <person name="Sharpe A.G."/>
        </authorList>
    </citation>
    <scope>NUCLEOTIDE SEQUENCE [LARGE SCALE GENOMIC DNA]</scope>
    <source>
        <strain evidence="1">cv. TO1000</strain>
    </source>
</reference>
<organism evidence="1 2">
    <name type="scientific">Brassica oleracea var. oleracea</name>
    <dbReference type="NCBI Taxonomy" id="109376"/>
    <lineage>
        <taxon>Eukaryota</taxon>
        <taxon>Viridiplantae</taxon>
        <taxon>Streptophyta</taxon>
        <taxon>Embryophyta</taxon>
        <taxon>Tracheophyta</taxon>
        <taxon>Spermatophyta</taxon>
        <taxon>Magnoliopsida</taxon>
        <taxon>eudicotyledons</taxon>
        <taxon>Gunneridae</taxon>
        <taxon>Pentapetalae</taxon>
        <taxon>rosids</taxon>
        <taxon>malvids</taxon>
        <taxon>Brassicales</taxon>
        <taxon>Brassicaceae</taxon>
        <taxon>Brassiceae</taxon>
        <taxon>Brassica</taxon>
    </lineage>
</organism>
<sequence length="56" mass="6497">MTTRSKAGITKPNSRYVMLASKFTPEEPRNIDEAMKHPAWTDPALEEIRRIHMLKT</sequence>
<evidence type="ECO:0000313" key="2">
    <source>
        <dbReference type="Proteomes" id="UP000032141"/>
    </source>
</evidence>
<dbReference type="eggNOG" id="KOG0017">
    <property type="taxonomic scope" value="Eukaryota"/>
</dbReference>
<dbReference type="AlphaFoldDB" id="A0A0D3AGM9"/>
<dbReference type="Proteomes" id="UP000032141">
    <property type="component" value="Unassembled WGS sequence"/>
</dbReference>
<evidence type="ECO:0000313" key="1">
    <source>
        <dbReference type="EnsemblPlants" id="Bo23215s010.1"/>
    </source>
</evidence>
<proteinExistence type="predicted"/>
<name>A0A0D3AGM9_BRAOL</name>
<dbReference type="Gramene" id="Bo23215s010.1">
    <property type="protein sequence ID" value="Bo23215s010.1"/>
    <property type="gene ID" value="Bo23215s010"/>
</dbReference>
<protein>
    <submittedName>
        <fullName evidence="1">Uncharacterized protein</fullName>
    </submittedName>
</protein>
<accession>A0A0D3AGM9</accession>
<keyword evidence="2" id="KW-1185">Reference proteome</keyword>
<dbReference type="HOGENOM" id="CLU_3017063_0_0_1"/>